<evidence type="ECO:0000313" key="2">
    <source>
        <dbReference type="Proteomes" id="UP000886520"/>
    </source>
</evidence>
<keyword evidence="2" id="KW-1185">Reference proteome</keyword>
<sequence>MPQASQLLVMHIAVQHASVLPLSTIYNTPLSLCVLASAQTIASLAAPLHALHFPPSKHAQPSIGANADASGQRPPTVCSQLYTAASNTLVDRQPIAHSHGSLSLQSSPSVAANTQRCCPFSNPCHALHYPSLTPTYTHSACAQNVPLHNQTAYGHVRYEDDSTTCIDAEGHFLSCDTYEQPHNFMPTPCHDLSSLLVAAVGAYRSTNSINANLGLTPKAPYMCQALSTNTTSTYRQQSEFMEGLIDLEEPWSLFGVEVPPFDDDAPYCTNKAKDTSMCSHLPPISHNSPSSLNKPHIHFITPPICDVSHTSLMSSCSDYVCVFTISLTHIITHNEHHFTSLSLHELTLMHFTTT</sequence>
<dbReference type="Proteomes" id="UP000886520">
    <property type="component" value="Chromosome 25"/>
</dbReference>
<name>A0A9D4U3M3_ADICA</name>
<organism evidence="1 2">
    <name type="scientific">Adiantum capillus-veneris</name>
    <name type="common">Maidenhair fern</name>
    <dbReference type="NCBI Taxonomy" id="13818"/>
    <lineage>
        <taxon>Eukaryota</taxon>
        <taxon>Viridiplantae</taxon>
        <taxon>Streptophyta</taxon>
        <taxon>Embryophyta</taxon>
        <taxon>Tracheophyta</taxon>
        <taxon>Polypodiopsida</taxon>
        <taxon>Polypodiidae</taxon>
        <taxon>Polypodiales</taxon>
        <taxon>Pteridineae</taxon>
        <taxon>Pteridaceae</taxon>
        <taxon>Vittarioideae</taxon>
        <taxon>Adiantum</taxon>
    </lineage>
</organism>
<protein>
    <submittedName>
        <fullName evidence="1">Uncharacterized protein</fullName>
    </submittedName>
</protein>
<evidence type="ECO:0000313" key="1">
    <source>
        <dbReference type="EMBL" id="KAI5059789.1"/>
    </source>
</evidence>
<comment type="caution">
    <text evidence="1">The sequence shown here is derived from an EMBL/GenBank/DDBJ whole genome shotgun (WGS) entry which is preliminary data.</text>
</comment>
<proteinExistence type="predicted"/>
<accession>A0A9D4U3M3</accession>
<reference evidence="1" key="1">
    <citation type="submission" date="2021-01" db="EMBL/GenBank/DDBJ databases">
        <title>Adiantum capillus-veneris genome.</title>
        <authorList>
            <person name="Fang Y."/>
            <person name="Liao Q."/>
        </authorList>
    </citation>
    <scope>NUCLEOTIDE SEQUENCE</scope>
    <source>
        <strain evidence="1">H3</strain>
        <tissue evidence="1">Leaf</tissue>
    </source>
</reference>
<dbReference type="EMBL" id="JABFUD020000025">
    <property type="protein sequence ID" value="KAI5059789.1"/>
    <property type="molecule type" value="Genomic_DNA"/>
</dbReference>
<dbReference type="AlphaFoldDB" id="A0A9D4U3M3"/>
<gene>
    <name evidence="1" type="ORF">GOP47_0026108</name>
</gene>